<evidence type="ECO:0000256" key="4">
    <source>
        <dbReference type="ARBA" id="ARBA00011193"/>
    </source>
</evidence>
<protein>
    <recommendedName>
        <fullName evidence="5 7">3-dehydroquinate dehydratase</fullName>
        <shortName evidence="7">3-dehydroquinase</shortName>
        <ecNumber evidence="5 7">4.2.1.10</ecNumber>
    </recommendedName>
    <alternativeName>
        <fullName evidence="7">Type II DHQase</fullName>
    </alternativeName>
</protein>
<evidence type="ECO:0000313" key="11">
    <source>
        <dbReference type="EMBL" id="KSU86027.1"/>
    </source>
</evidence>
<evidence type="ECO:0000313" key="12">
    <source>
        <dbReference type="Proteomes" id="UP000054099"/>
    </source>
</evidence>
<comment type="function">
    <text evidence="7">Catalyzes a trans-dehydration via an enolate intermediate.</text>
</comment>
<dbReference type="RefSeq" id="WP_061971688.1">
    <property type="nucleotide sequence ID" value="NZ_FMAV01000001.1"/>
</dbReference>
<dbReference type="InterPro" id="IPR018509">
    <property type="entry name" value="DHquinase_II_CS"/>
</dbReference>
<dbReference type="EMBL" id="LNQN01000001">
    <property type="protein sequence ID" value="KSU86027.1"/>
    <property type="molecule type" value="Genomic_DNA"/>
</dbReference>
<reference evidence="11 12" key="1">
    <citation type="journal article" date="2014" name="Antonie Van Leeuwenhoek">
        <title>Fictibacillus enclensis sp. nov., isolated from marine sediment.</title>
        <authorList>
            <person name="Dastager S.G."/>
            <person name="Mawlankar R."/>
            <person name="Srinivasan K."/>
            <person name="Tang S.K."/>
            <person name="Lee J.C."/>
            <person name="Ramana V.V."/>
            <person name="Shouche Y.S."/>
        </authorList>
    </citation>
    <scope>NUCLEOTIDE SEQUENCE [LARGE SCALE GENOMIC DNA]</scope>
    <source>
        <strain evidence="11 12">NIO-1003</strain>
    </source>
</reference>
<dbReference type="InterPro" id="IPR036441">
    <property type="entry name" value="DHquinase_II_sf"/>
</dbReference>
<comment type="caution">
    <text evidence="11">The sequence shown here is derived from an EMBL/GenBank/DDBJ whole genome shotgun (WGS) entry which is preliminary data.</text>
</comment>
<dbReference type="Pfam" id="PF01220">
    <property type="entry name" value="DHquinase_II"/>
    <property type="match status" value="1"/>
</dbReference>
<feature type="binding site" evidence="7 9">
    <location>
        <position position="80"/>
    </location>
    <ligand>
        <name>substrate</name>
    </ligand>
</feature>
<keyword evidence="7" id="KW-0028">Amino-acid biosynthesis</keyword>
<dbReference type="GO" id="GO:0003855">
    <property type="term" value="F:3-dehydroquinate dehydratase activity"/>
    <property type="evidence" value="ECO:0007669"/>
    <property type="project" value="UniProtKB-UniRule"/>
</dbReference>
<dbReference type="GO" id="GO:0009073">
    <property type="term" value="P:aromatic amino acid family biosynthetic process"/>
    <property type="evidence" value="ECO:0007669"/>
    <property type="project" value="UniProtKB-KW"/>
</dbReference>
<proteinExistence type="inferred from homology"/>
<dbReference type="GO" id="GO:0019631">
    <property type="term" value="P:quinate catabolic process"/>
    <property type="evidence" value="ECO:0007669"/>
    <property type="project" value="TreeGrafter"/>
</dbReference>
<feature type="active site" description="Proton donor" evidence="7 8">
    <location>
        <position position="100"/>
    </location>
</feature>
<feature type="site" description="Transition state stabilizer" evidence="7 10">
    <location>
        <position position="18"/>
    </location>
</feature>
<evidence type="ECO:0000256" key="9">
    <source>
        <dbReference type="PIRSR" id="PIRSR001399-2"/>
    </source>
</evidence>
<dbReference type="NCBIfam" id="TIGR01088">
    <property type="entry name" value="aroQ"/>
    <property type="match status" value="1"/>
</dbReference>
<dbReference type="HAMAP" id="MF_00169">
    <property type="entry name" value="AroQ"/>
    <property type="match status" value="1"/>
</dbReference>
<dbReference type="PIRSF" id="PIRSF001399">
    <property type="entry name" value="DHquinase_II"/>
    <property type="match status" value="1"/>
</dbReference>
<evidence type="ECO:0000256" key="10">
    <source>
        <dbReference type="PIRSR" id="PIRSR001399-3"/>
    </source>
</evidence>
<dbReference type="UniPathway" id="UPA00053">
    <property type="reaction ID" value="UER00086"/>
</dbReference>
<keyword evidence="12" id="KW-1185">Reference proteome</keyword>
<dbReference type="PROSITE" id="PS01029">
    <property type="entry name" value="DEHYDROQUINASE_II"/>
    <property type="match status" value="1"/>
</dbReference>
<dbReference type="NCBIfam" id="NF003806">
    <property type="entry name" value="PRK05395.1-3"/>
    <property type="match status" value="1"/>
</dbReference>
<organism evidence="11 12">
    <name type="scientific">Fictibacillus enclensis</name>
    <dbReference type="NCBI Taxonomy" id="1017270"/>
    <lineage>
        <taxon>Bacteria</taxon>
        <taxon>Bacillati</taxon>
        <taxon>Bacillota</taxon>
        <taxon>Bacilli</taxon>
        <taxon>Bacillales</taxon>
        <taxon>Fictibacillaceae</taxon>
        <taxon>Fictibacillus</taxon>
    </lineage>
</organism>
<evidence type="ECO:0000256" key="2">
    <source>
        <dbReference type="ARBA" id="ARBA00004902"/>
    </source>
</evidence>
<keyword evidence="7" id="KW-0057">Aromatic amino acid biosynthesis</keyword>
<dbReference type="PANTHER" id="PTHR21272:SF3">
    <property type="entry name" value="CATABOLIC 3-DEHYDROQUINASE"/>
    <property type="match status" value="1"/>
</dbReference>
<comment type="similarity">
    <text evidence="3 7">Belongs to the type-II 3-dehydroquinase family.</text>
</comment>
<dbReference type="InterPro" id="IPR001874">
    <property type="entry name" value="DHquinase_II"/>
</dbReference>
<evidence type="ECO:0000256" key="1">
    <source>
        <dbReference type="ARBA" id="ARBA00001864"/>
    </source>
</evidence>
<evidence type="ECO:0000256" key="8">
    <source>
        <dbReference type="PIRSR" id="PIRSR001399-1"/>
    </source>
</evidence>
<evidence type="ECO:0000256" key="3">
    <source>
        <dbReference type="ARBA" id="ARBA00011037"/>
    </source>
</evidence>
<comment type="catalytic activity">
    <reaction evidence="1 7">
        <text>3-dehydroquinate = 3-dehydroshikimate + H2O</text>
        <dbReference type="Rhea" id="RHEA:21096"/>
        <dbReference type="ChEBI" id="CHEBI:15377"/>
        <dbReference type="ChEBI" id="CHEBI:16630"/>
        <dbReference type="ChEBI" id="CHEBI:32364"/>
        <dbReference type="EC" id="4.2.1.10"/>
    </reaction>
</comment>
<dbReference type="NCBIfam" id="NF003807">
    <property type="entry name" value="PRK05395.1-4"/>
    <property type="match status" value="1"/>
</dbReference>
<gene>
    <name evidence="7" type="primary">aroQ</name>
    <name evidence="11" type="ORF">AS030_09545</name>
</gene>
<keyword evidence="6 7" id="KW-0456">Lyase</keyword>
<dbReference type="AlphaFoldDB" id="A0A0V8JG70"/>
<dbReference type="PANTHER" id="PTHR21272">
    <property type="entry name" value="CATABOLIC 3-DEHYDROQUINASE"/>
    <property type="match status" value="1"/>
</dbReference>
<comment type="subunit">
    <text evidence="4 7">Homododecamer.</text>
</comment>
<dbReference type="Gene3D" id="3.40.50.9100">
    <property type="entry name" value="Dehydroquinase, class II"/>
    <property type="match status" value="1"/>
</dbReference>
<feature type="binding site" evidence="7 9">
    <location>
        <position position="74"/>
    </location>
    <ligand>
        <name>substrate</name>
    </ligand>
</feature>
<evidence type="ECO:0000256" key="7">
    <source>
        <dbReference type="HAMAP-Rule" id="MF_00169"/>
    </source>
</evidence>
<dbReference type="SUPFAM" id="SSF52304">
    <property type="entry name" value="Type II 3-dehydroquinate dehydratase"/>
    <property type="match status" value="1"/>
</dbReference>
<dbReference type="OrthoDB" id="9790793at2"/>
<name>A0A0V8JG70_9BACL</name>
<sequence>MKRILVINGPNLNRLGKREPGIYGKNDLASIEESLITFAEENGASAVCRQSNHEGDILDWIHAAEDEFEGIVLNAGAFTHYSYAIRDAIASVNIPVIEVHISNIHAREEFRHHSVIAPVAAGQIAGLGVKGYELAVLALLGM</sequence>
<feature type="binding site" evidence="7 9">
    <location>
        <begin position="101"/>
        <end position="102"/>
    </location>
    <ligand>
        <name>substrate</name>
    </ligand>
</feature>
<dbReference type="GO" id="GO:0008652">
    <property type="term" value="P:amino acid biosynthetic process"/>
    <property type="evidence" value="ECO:0007669"/>
    <property type="project" value="UniProtKB-KW"/>
</dbReference>
<evidence type="ECO:0000256" key="5">
    <source>
        <dbReference type="ARBA" id="ARBA00012060"/>
    </source>
</evidence>
<feature type="binding site" evidence="7 9">
    <location>
        <position position="87"/>
    </location>
    <ligand>
        <name>substrate</name>
    </ligand>
</feature>
<accession>A0A0V8JG70</accession>
<dbReference type="GO" id="GO:0009423">
    <property type="term" value="P:chorismate biosynthetic process"/>
    <property type="evidence" value="ECO:0007669"/>
    <property type="project" value="UniProtKB-UniRule"/>
</dbReference>
<comment type="pathway">
    <text evidence="2 7">Metabolic intermediate biosynthesis; chorismate biosynthesis; chorismate from D-erythrose 4-phosphate and phosphoenolpyruvate: step 3/7.</text>
</comment>
<feature type="binding site" evidence="7 9">
    <location>
        <position position="111"/>
    </location>
    <ligand>
        <name>substrate</name>
    </ligand>
</feature>
<dbReference type="NCBIfam" id="NF003805">
    <property type="entry name" value="PRK05395.1-2"/>
    <property type="match status" value="1"/>
</dbReference>
<evidence type="ECO:0000256" key="6">
    <source>
        <dbReference type="ARBA" id="ARBA00023239"/>
    </source>
</evidence>
<dbReference type="EC" id="4.2.1.10" evidence="5 7"/>
<dbReference type="Proteomes" id="UP000054099">
    <property type="component" value="Unassembled WGS sequence"/>
</dbReference>
<feature type="active site" description="Proton acceptor" evidence="7 8">
    <location>
        <position position="23"/>
    </location>
</feature>
<dbReference type="CDD" id="cd00466">
    <property type="entry name" value="DHQase_II"/>
    <property type="match status" value="1"/>
</dbReference>